<dbReference type="RefSeq" id="WP_073321167.1">
    <property type="nucleotide sequence ID" value="NZ_FQWD01000003.1"/>
</dbReference>
<dbReference type="PANTHER" id="PTHR48081">
    <property type="entry name" value="AB HYDROLASE SUPERFAMILY PROTEIN C4A8.06C"/>
    <property type="match status" value="1"/>
</dbReference>
<keyword evidence="2" id="KW-0732">Signal</keyword>
<dbReference type="EMBL" id="FQWD01000003">
    <property type="protein sequence ID" value="SHG30885.1"/>
    <property type="molecule type" value="Genomic_DNA"/>
</dbReference>
<dbReference type="Gene3D" id="3.40.50.1820">
    <property type="entry name" value="alpha/beta hydrolase"/>
    <property type="match status" value="1"/>
</dbReference>
<accession>A0A1M5IRN8</accession>
<evidence type="ECO:0000313" key="5">
    <source>
        <dbReference type="Proteomes" id="UP000184520"/>
    </source>
</evidence>
<dbReference type="SUPFAM" id="SSF53474">
    <property type="entry name" value="alpha/beta-Hydrolases"/>
    <property type="match status" value="1"/>
</dbReference>
<dbReference type="OrthoDB" id="9771666at2"/>
<feature type="chain" id="PRO_5012883687" evidence="2">
    <location>
        <begin position="27"/>
        <end position="284"/>
    </location>
</feature>
<evidence type="ECO:0000259" key="3">
    <source>
        <dbReference type="Pfam" id="PF20434"/>
    </source>
</evidence>
<sequence>MRPLLDKLSKLLCVTITACSATNALANNEFHDLAYGNDPAQTLDVYAPTATEGAPVIVMVHGGAWRFGDKDNRGVVKHKVAHWVNNGYVFTSLNYRMLPAADLLTQVQDIVSAIQFVQANAASWGGDPAQVILMGHSAGAHLVALVNAQASAGLLDSKIAYPWLGSIALDSAVYDVVKVMRATDTPRLYKHAFGEDPAFWQAVSPLHVLAGKIPPLLLVCSEKRPDEACDQASQFKLRVESFGSDVDILTKKLSHRDINVLLGKDEAYTAQVDAFLKQIQKKRS</sequence>
<dbReference type="InterPro" id="IPR049492">
    <property type="entry name" value="BD-FAE-like_dom"/>
</dbReference>
<dbReference type="Proteomes" id="UP000184520">
    <property type="component" value="Unassembled WGS sequence"/>
</dbReference>
<dbReference type="STRING" id="634436.SAMN05216361_1778"/>
<dbReference type="Pfam" id="PF20434">
    <property type="entry name" value="BD-FAE"/>
    <property type="match status" value="1"/>
</dbReference>
<feature type="signal peptide" evidence="2">
    <location>
        <begin position="1"/>
        <end position="26"/>
    </location>
</feature>
<dbReference type="PANTHER" id="PTHR48081:SF33">
    <property type="entry name" value="KYNURENINE FORMAMIDASE"/>
    <property type="match status" value="1"/>
</dbReference>
<feature type="domain" description="BD-FAE-like" evidence="3">
    <location>
        <begin position="43"/>
        <end position="231"/>
    </location>
</feature>
<reference evidence="5" key="1">
    <citation type="submission" date="2016-11" db="EMBL/GenBank/DDBJ databases">
        <authorList>
            <person name="Varghese N."/>
            <person name="Submissions S."/>
        </authorList>
    </citation>
    <scope>NUCLEOTIDE SEQUENCE [LARGE SCALE GENOMIC DNA]</scope>
    <source>
        <strain evidence="5">CGMCC 1.8995</strain>
    </source>
</reference>
<dbReference type="AlphaFoldDB" id="A0A1M5IRN8"/>
<dbReference type="InterPro" id="IPR050300">
    <property type="entry name" value="GDXG_lipolytic_enzyme"/>
</dbReference>
<evidence type="ECO:0000256" key="1">
    <source>
        <dbReference type="ARBA" id="ARBA00022801"/>
    </source>
</evidence>
<organism evidence="4 5">
    <name type="scientific">Marisediminitalea aggregata</name>
    <dbReference type="NCBI Taxonomy" id="634436"/>
    <lineage>
        <taxon>Bacteria</taxon>
        <taxon>Pseudomonadati</taxon>
        <taxon>Pseudomonadota</taxon>
        <taxon>Gammaproteobacteria</taxon>
        <taxon>Alteromonadales</taxon>
        <taxon>Alteromonadaceae</taxon>
        <taxon>Marisediminitalea</taxon>
    </lineage>
</organism>
<keyword evidence="1" id="KW-0378">Hydrolase</keyword>
<keyword evidence="5" id="KW-1185">Reference proteome</keyword>
<proteinExistence type="predicted"/>
<protein>
    <submittedName>
        <fullName evidence="4">Acetyl esterase/lipase</fullName>
    </submittedName>
</protein>
<dbReference type="GO" id="GO:0016787">
    <property type="term" value="F:hydrolase activity"/>
    <property type="evidence" value="ECO:0007669"/>
    <property type="project" value="UniProtKB-KW"/>
</dbReference>
<gene>
    <name evidence="4" type="ORF">SAMN05216361_1778</name>
</gene>
<evidence type="ECO:0000313" key="4">
    <source>
        <dbReference type="EMBL" id="SHG30885.1"/>
    </source>
</evidence>
<dbReference type="InterPro" id="IPR029058">
    <property type="entry name" value="AB_hydrolase_fold"/>
</dbReference>
<evidence type="ECO:0000256" key="2">
    <source>
        <dbReference type="SAM" id="SignalP"/>
    </source>
</evidence>
<name>A0A1M5IRN8_9ALTE</name>